<evidence type="ECO:0000256" key="1">
    <source>
        <dbReference type="ARBA" id="ARBA00022729"/>
    </source>
</evidence>
<evidence type="ECO:0000256" key="2">
    <source>
        <dbReference type="SAM" id="MobiDB-lite"/>
    </source>
</evidence>
<evidence type="ECO:0000259" key="4">
    <source>
        <dbReference type="Pfam" id="PF03968"/>
    </source>
</evidence>
<feature type="chain" id="PRO_5004291833" evidence="3">
    <location>
        <begin position="22"/>
        <end position="148"/>
    </location>
</feature>
<dbReference type="eggNOG" id="COG1452">
    <property type="taxonomic scope" value="Bacteria"/>
</dbReference>
<feature type="compositionally biased region" description="Polar residues" evidence="2">
    <location>
        <begin position="138"/>
        <end position="148"/>
    </location>
</feature>
<dbReference type="Pfam" id="PF03968">
    <property type="entry name" value="LptD_N"/>
    <property type="match status" value="1"/>
</dbReference>
<dbReference type="PANTHER" id="PTHR36504">
    <property type="entry name" value="LIPOPOLYSACCHARIDE EXPORT SYSTEM PROTEIN LPTA"/>
    <property type="match status" value="1"/>
</dbReference>
<keyword evidence="1 3" id="KW-0732">Signal</keyword>
<organism evidence="5 6">
    <name type="scientific">Gloeobacter violaceus (strain ATCC 29082 / PCC 7421)</name>
    <dbReference type="NCBI Taxonomy" id="251221"/>
    <lineage>
        <taxon>Bacteria</taxon>
        <taxon>Bacillati</taxon>
        <taxon>Cyanobacteriota</taxon>
        <taxon>Cyanophyceae</taxon>
        <taxon>Gloeobacterales</taxon>
        <taxon>Gloeobacteraceae</taxon>
        <taxon>Gloeobacter</taxon>
    </lineage>
</organism>
<feature type="region of interest" description="Disordered" evidence="2">
    <location>
        <begin position="128"/>
        <end position="148"/>
    </location>
</feature>
<keyword evidence="6" id="KW-1185">Reference proteome</keyword>
<feature type="signal peptide" evidence="3">
    <location>
        <begin position="1"/>
        <end position="21"/>
    </location>
</feature>
<dbReference type="InterPro" id="IPR052037">
    <property type="entry name" value="LPS_export_LptA"/>
</dbReference>
<reference evidence="5 6" key="1">
    <citation type="journal article" date="2003" name="DNA Res.">
        <title>Complete genome structure of Gloeobacter violaceus PCC 7421, a cyanobacterium that lacks thylakoids.</title>
        <authorList>
            <person name="Nakamura Y."/>
            <person name="Kaneko T."/>
            <person name="Sato S."/>
            <person name="Mimuro M."/>
            <person name="Miyashita H."/>
            <person name="Tsuchiya T."/>
            <person name="Sasamoto S."/>
            <person name="Watanabe A."/>
            <person name="Kawashima K."/>
            <person name="Kishida Y."/>
            <person name="Kiyokawa C."/>
            <person name="Kohara M."/>
            <person name="Matsumoto M."/>
            <person name="Matsuno A."/>
            <person name="Nakazaki N."/>
            <person name="Shimpo S."/>
            <person name="Takeuchi C."/>
            <person name="Yamada M."/>
            <person name="Tabata S."/>
        </authorList>
    </citation>
    <scope>NUCLEOTIDE SEQUENCE [LARGE SCALE GENOMIC DNA]</scope>
    <source>
        <strain evidence="6">ATCC 29082 / PCC 7421</strain>
    </source>
</reference>
<dbReference type="EnsemblBacteria" id="BAC91204">
    <property type="protein sequence ID" value="BAC91204"/>
    <property type="gene ID" value="BAC91204"/>
</dbReference>
<name>Q7NGA9_GLOVI</name>
<protein>
    <submittedName>
        <fullName evidence="5">Glr3263 protein</fullName>
    </submittedName>
</protein>
<dbReference type="OrthoDB" id="462272at2"/>
<dbReference type="PANTHER" id="PTHR36504:SF1">
    <property type="entry name" value="LIPOPOLYSACCHARIDE EXPORT SYSTEM PROTEIN LPTA"/>
    <property type="match status" value="1"/>
</dbReference>
<dbReference type="InterPro" id="IPR005653">
    <property type="entry name" value="OstA-like_N"/>
</dbReference>
<reference evidence="5 6" key="2">
    <citation type="journal article" date="2003" name="DNA Res.">
        <title>Complete genome structure of Gloeobacter violaceus PCC 7421, a cyanobacterium that lacks thylakoids (supplement).</title>
        <authorList>
            <person name="Nakamura Y."/>
            <person name="Kaneko T."/>
            <person name="Sato S."/>
            <person name="Mimuro M."/>
            <person name="Miyashita H."/>
            <person name="Tsuchiya T."/>
            <person name="Sasamoto S."/>
            <person name="Watanabe A."/>
            <person name="Kawashima K."/>
            <person name="Kishida Y."/>
            <person name="Kiyokawa C."/>
            <person name="Kohara M."/>
            <person name="Matsumoto M."/>
            <person name="Matsuno A."/>
            <person name="Nakazaki N."/>
            <person name="Shimpo S."/>
            <person name="Takeuchi C."/>
            <person name="Yamada M."/>
            <person name="Tabata S."/>
        </authorList>
    </citation>
    <scope>NUCLEOTIDE SEQUENCE [LARGE SCALE GENOMIC DNA]</scope>
    <source>
        <strain evidence="6">ATCC 29082 / PCC 7421</strain>
    </source>
</reference>
<proteinExistence type="predicted"/>
<dbReference type="STRING" id="251221.gene:10760772"/>
<dbReference type="PhylomeDB" id="Q7NGA9"/>
<accession>Q7NGA9</accession>
<evidence type="ECO:0000313" key="5">
    <source>
        <dbReference type="EMBL" id="BAC91204.1"/>
    </source>
</evidence>
<dbReference type="Proteomes" id="UP000000557">
    <property type="component" value="Chromosome"/>
</dbReference>
<dbReference type="EMBL" id="BA000045">
    <property type="protein sequence ID" value="BAC91204.1"/>
    <property type="molecule type" value="Genomic_DNA"/>
</dbReference>
<dbReference type="Gene3D" id="2.60.450.10">
    <property type="entry name" value="Lipopolysaccharide (LPS) transport protein A like domain"/>
    <property type="match status" value="1"/>
</dbReference>
<sequence length="148" mass="15891">MALWAISALMAASVLMSQAIAAQTASRAGAGGGGQLKITSDIQEADTKSGVVIARGNVRIEYPARKVVATAEKATYLRDEKKIILSGNVRVVQDENRMNAEVMTYFIDKGLFDAQPPSGKQVEAIYTVPPSEDPQEPPQKTSESKPQQ</sequence>
<gene>
    <name evidence="5" type="ordered locus">glr3263</name>
</gene>
<evidence type="ECO:0000313" key="6">
    <source>
        <dbReference type="Proteomes" id="UP000000557"/>
    </source>
</evidence>
<dbReference type="KEGG" id="gvi:glr3263"/>
<dbReference type="AlphaFoldDB" id="Q7NGA9"/>
<dbReference type="InParanoid" id="Q7NGA9"/>
<dbReference type="HOGENOM" id="CLU_118146_0_0_3"/>
<evidence type="ECO:0000256" key="3">
    <source>
        <dbReference type="SAM" id="SignalP"/>
    </source>
</evidence>
<feature type="domain" description="Organic solvent tolerance-like N-terminal" evidence="4">
    <location>
        <begin position="65"/>
        <end position="110"/>
    </location>
</feature>